<feature type="transmembrane region" description="Helical" evidence="2">
    <location>
        <begin position="25"/>
        <end position="51"/>
    </location>
</feature>
<sequence length="72" mass="8101">MNEADPSPSDKSDDLPKPRFPVRRIGSLVAALLLLLRCGFQMGQTLLFGWIGFARRVLPAMEVNWPESFRGQ</sequence>
<reference evidence="3 4" key="1">
    <citation type="submission" date="2019-03" db="EMBL/GenBank/DDBJ databases">
        <title>Deep-cultivation of Planctomycetes and their phenomic and genomic characterization uncovers novel biology.</title>
        <authorList>
            <person name="Wiegand S."/>
            <person name="Jogler M."/>
            <person name="Boedeker C."/>
            <person name="Pinto D."/>
            <person name="Vollmers J."/>
            <person name="Rivas-Marin E."/>
            <person name="Kohn T."/>
            <person name="Peeters S.H."/>
            <person name="Heuer A."/>
            <person name="Rast P."/>
            <person name="Oberbeckmann S."/>
            <person name="Bunk B."/>
            <person name="Jeske O."/>
            <person name="Meyerdierks A."/>
            <person name="Storesund J.E."/>
            <person name="Kallscheuer N."/>
            <person name="Luecker S."/>
            <person name="Lage O.M."/>
            <person name="Pohl T."/>
            <person name="Merkel B.J."/>
            <person name="Hornburger P."/>
            <person name="Mueller R.-W."/>
            <person name="Bruemmer F."/>
            <person name="Labrenz M."/>
            <person name="Spormann A.M."/>
            <person name="Op den Camp H."/>
            <person name="Overmann J."/>
            <person name="Amann R."/>
            <person name="Jetten M.S.M."/>
            <person name="Mascher T."/>
            <person name="Medema M.H."/>
            <person name="Devos D.P."/>
            <person name="Kaster A.-K."/>
            <person name="Ovreas L."/>
            <person name="Rohde M."/>
            <person name="Galperin M.Y."/>
            <person name="Jogler C."/>
        </authorList>
    </citation>
    <scope>NUCLEOTIDE SEQUENCE [LARGE SCALE GENOMIC DNA]</scope>
    <source>
        <strain evidence="3 4">Enr13</strain>
    </source>
</reference>
<name>A0A518I0J9_9BACT</name>
<accession>A0A518I0J9</accession>
<evidence type="ECO:0000256" key="2">
    <source>
        <dbReference type="SAM" id="Phobius"/>
    </source>
</evidence>
<keyword evidence="2" id="KW-1133">Transmembrane helix</keyword>
<protein>
    <submittedName>
        <fullName evidence="3">Uncharacterized protein</fullName>
    </submittedName>
</protein>
<keyword evidence="2" id="KW-0812">Transmembrane</keyword>
<keyword evidence="4" id="KW-1185">Reference proteome</keyword>
<feature type="compositionally biased region" description="Basic and acidic residues" evidence="1">
    <location>
        <begin position="8"/>
        <end position="17"/>
    </location>
</feature>
<proteinExistence type="predicted"/>
<dbReference type="Proteomes" id="UP000319004">
    <property type="component" value="Chromosome"/>
</dbReference>
<evidence type="ECO:0000256" key="1">
    <source>
        <dbReference type="SAM" id="MobiDB-lite"/>
    </source>
</evidence>
<evidence type="ECO:0000313" key="3">
    <source>
        <dbReference type="EMBL" id="QDV46636.1"/>
    </source>
</evidence>
<dbReference type="RefSeq" id="WP_145390836.1">
    <property type="nucleotide sequence ID" value="NZ_CP037423.1"/>
</dbReference>
<dbReference type="KEGG" id="snep:Enr13x_65450"/>
<dbReference type="AlphaFoldDB" id="A0A518I0J9"/>
<organism evidence="3 4">
    <name type="scientific">Stieleria neptunia</name>
    <dbReference type="NCBI Taxonomy" id="2527979"/>
    <lineage>
        <taxon>Bacteria</taxon>
        <taxon>Pseudomonadati</taxon>
        <taxon>Planctomycetota</taxon>
        <taxon>Planctomycetia</taxon>
        <taxon>Pirellulales</taxon>
        <taxon>Pirellulaceae</taxon>
        <taxon>Stieleria</taxon>
    </lineage>
</organism>
<gene>
    <name evidence="3" type="ORF">Enr13x_65450</name>
</gene>
<feature type="region of interest" description="Disordered" evidence="1">
    <location>
        <begin position="1"/>
        <end position="20"/>
    </location>
</feature>
<keyword evidence="2" id="KW-0472">Membrane</keyword>
<dbReference type="EMBL" id="CP037423">
    <property type="protein sequence ID" value="QDV46636.1"/>
    <property type="molecule type" value="Genomic_DNA"/>
</dbReference>
<evidence type="ECO:0000313" key="4">
    <source>
        <dbReference type="Proteomes" id="UP000319004"/>
    </source>
</evidence>